<protein>
    <submittedName>
        <fullName evidence="1">Uncharacterized protein</fullName>
    </submittedName>
</protein>
<gene>
    <name evidence="1" type="ORF">dnl_24180</name>
</gene>
<sequence length="46" mass="5516">MVIVVDEKNEEPQEPAWRSLKGKYKGRLNTVDQFVRLKQEEKELEK</sequence>
<dbReference type="AlphaFoldDB" id="A0A975GGC6"/>
<dbReference type="KEGG" id="dli:dnl_24180"/>
<proteinExistence type="predicted"/>
<name>A0A975GGC6_9BACT</name>
<dbReference type="Proteomes" id="UP000663720">
    <property type="component" value="Chromosome"/>
</dbReference>
<evidence type="ECO:0000313" key="2">
    <source>
        <dbReference type="Proteomes" id="UP000663720"/>
    </source>
</evidence>
<keyword evidence="2" id="KW-1185">Reference proteome</keyword>
<reference evidence="1" key="1">
    <citation type="journal article" date="2021" name="Microb. Physiol.">
        <title>Proteogenomic Insights into the Physiology of Marine, Sulfate-Reducing, Filamentous Desulfonema limicola and Desulfonema magnum.</title>
        <authorList>
            <person name="Schnaars V."/>
            <person name="Wohlbrand L."/>
            <person name="Scheve S."/>
            <person name="Hinrichs C."/>
            <person name="Reinhardt R."/>
            <person name="Rabus R."/>
        </authorList>
    </citation>
    <scope>NUCLEOTIDE SEQUENCE</scope>
    <source>
        <strain evidence="1">5ac10</strain>
    </source>
</reference>
<evidence type="ECO:0000313" key="1">
    <source>
        <dbReference type="EMBL" id="QTA80129.1"/>
    </source>
</evidence>
<dbReference type="EMBL" id="CP061799">
    <property type="protein sequence ID" value="QTA80129.1"/>
    <property type="molecule type" value="Genomic_DNA"/>
</dbReference>
<accession>A0A975GGC6</accession>
<organism evidence="1 2">
    <name type="scientific">Desulfonema limicola</name>
    <dbReference type="NCBI Taxonomy" id="45656"/>
    <lineage>
        <taxon>Bacteria</taxon>
        <taxon>Pseudomonadati</taxon>
        <taxon>Thermodesulfobacteriota</taxon>
        <taxon>Desulfobacteria</taxon>
        <taxon>Desulfobacterales</taxon>
        <taxon>Desulfococcaceae</taxon>
        <taxon>Desulfonema</taxon>
    </lineage>
</organism>